<organism evidence="1 2">
    <name type="scientific">Trifolium medium</name>
    <dbReference type="NCBI Taxonomy" id="97028"/>
    <lineage>
        <taxon>Eukaryota</taxon>
        <taxon>Viridiplantae</taxon>
        <taxon>Streptophyta</taxon>
        <taxon>Embryophyta</taxon>
        <taxon>Tracheophyta</taxon>
        <taxon>Spermatophyta</taxon>
        <taxon>Magnoliopsida</taxon>
        <taxon>eudicotyledons</taxon>
        <taxon>Gunneridae</taxon>
        <taxon>Pentapetalae</taxon>
        <taxon>rosids</taxon>
        <taxon>fabids</taxon>
        <taxon>Fabales</taxon>
        <taxon>Fabaceae</taxon>
        <taxon>Papilionoideae</taxon>
        <taxon>50 kb inversion clade</taxon>
        <taxon>NPAAA clade</taxon>
        <taxon>Hologalegina</taxon>
        <taxon>IRL clade</taxon>
        <taxon>Trifolieae</taxon>
        <taxon>Trifolium</taxon>
    </lineage>
</organism>
<evidence type="ECO:0000313" key="1">
    <source>
        <dbReference type="EMBL" id="MCI90983.1"/>
    </source>
</evidence>
<sequence length="30" mass="3280">MVAATCYCNDVFDPLMAEAKAMLKTVQLAM</sequence>
<evidence type="ECO:0000313" key="2">
    <source>
        <dbReference type="Proteomes" id="UP000265520"/>
    </source>
</evidence>
<comment type="caution">
    <text evidence="1">The sequence shown here is derived from an EMBL/GenBank/DDBJ whole genome shotgun (WGS) entry which is preliminary data.</text>
</comment>
<protein>
    <submittedName>
        <fullName evidence="1">Uncharacterized protein</fullName>
    </submittedName>
</protein>
<reference evidence="1 2" key="1">
    <citation type="journal article" date="2018" name="Front. Plant Sci.">
        <title>Red Clover (Trifolium pratense) and Zigzag Clover (T. medium) - A Picture of Genomic Similarities and Differences.</title>
        <authorList>
            <person name="Dluhosova J."/>
            <person name="Istvanek J."/>
            <person name="Nedelnik J."/>
            <person name="Repkova J."/>
        </authorList>
    </citation>
    <scope>NUCLEOTIDE SEQUENCE [LARGE SCALE GENOMIC DNA]</scope>
    <source>
        <strain evidence="2">cv. 10/8</strain>
        <tissue evidence="1">Leaf</tissue>
    </source>
</reference>
<dbReference type="EMBL" id="LXQA011259414">
    <property type="protein sequence ID" value="MCI90983.1"/>
    <property type="molecule type" value="Genomic_DNA"/>
</dbReference>
<proteinExistence type="predicted"/>
<dbReference type="Proteomes" id="UP000265520">
    <property type="component" value="Unassembled WGS sequence"/>
</dbReference>
<feature type="non-terminal residue" evidence="1">
    <location>
        <position position="30"/>
    </location>
</feature>
<name>A0A392VU15_9FABA</name>
<keyword evidence="2" id="KW-1185">Reference proteome</keyword>
<dbReference type="AlphaFoldDB" id="A0A392VU15"/>
<accession>A0A392VU15</accession>